<dbReference type="SMART" id="SM00388">
    <property type="entry name" value="HisKA"/>
    <property type="match status" value="1"/>
</dbReference>
<proteinExistence type="predicted"/>
<dbReference type="Pfam" id="PF00512">
    <property type="entry name" value="HisKA"/>
    <property type="match status" value="1"/>
</dbReference>
<dbReference type="InterPro" id="IPR036890">
    <property type="entry name" value="HATPase_C_sf"/>
</dbReference>
<dbReference type="InterPro" id="IPR011006">
    <property type="entry name" value="CheY-like_superfamily"/>
</dbReference>
<feature type="domain" description="Histidine kinase" evidence="6">
    <location>
        <begin position="175"/>
        <end position="395"/>
    </location>
</feature>
<sequence length="397" mass="44278">MLSQIQAKLLIVDDLPENLLALDALIRQADHAVFQARSADEALSLLLQHEFALAILDVQMPGMNGFELAELMRSTEKTKHIPIVFVSAAGREMNYAFHGYESGAVDFLQKPLDPLAVKSKVNVFVDLYRQRKVLKEQLEALERSRQEQEILVRRLQVAQAELEHAVRMRDDFMSIVSHEVRTPLNGLILETQLRKLHLAKSNADAFTLEKMKAMVSRDERQIQSLIRLIDDMLDVSRIRTGKLSIQPSRVDLGQLVGSAVERFIPQVQAAGTQIRFSCEQALVGEWDEFRLEQVVANLLTNALRYGGKSPIEVGVCEHEGLGRLDVRDFGVGISKDDQKRIFGQFERVSSRPGVAGLGLGLYISEQIVSAHGGRIEVQSAPGEGALFSVLLPLARNL</sequence>
<dbReference type="PANTHER" id="PTHR43547:SF2">
    <property type="entry name" value="HYBRID SIGNAL TRANSDUCTION HISTIDINE KINASE C"/>
    <property type="match status" value="1"/>
</dbReference>
<evidence type="ECO:0000256" key="4">
    <source>
        <dbReference type="PROSITE-ProRule" id="PRU00169"/>
    </source>
</evidence>
<feature type="modified residue" description="4-aspartylphosphate" evidence="4">
    <location>
        <position position="57"/>
    </location>
</feature>
<dbReference type="SUPFAM" id="SSF55874">
    <property type="entry name" value="ATPase domain of HSP90 chaperone/DNA topoisomerase II/histidine kinase"/>
    <property type="match status" value="1"/>
</dbReference>
<dbReference type="GO" id="GO:0016301">
    <property type="term" value="F:kinase activity"/>
    <property type="evidence" value="ECO:0007669"/>
    <property type="project" value="UniProtKB-KW"/>
</dbReference>
<dbReference type="Gene3D" id="3.30.565.10">
    <property type="entry name" value="Histidine kinase-like ATPase, C-terminal domain"/>
    <property type="match status" value="1"/>
</dbReference>
<dbReference type="InterPro" id="IPR005467">
    <property type="entry name" value="His_kinase_dom"/>
</dbReference>
<keyword evidence="9" id="KW-1185">Reference proteome</keyword>
<evidence type="ECO:0000256" key="2">
    <source>
        <dbReference type="ARBA" id="ARBA00012438"/>
    </source>
</evidence>
<dbReference type="InterPro" id="IPR036097">
    <property type="entry name" value="HisK_dim/P_sf"/>
</dbReference>
<dbReference type="SMART" id="SM00387">
    <property type="entry name" value="HATPase_c"/>
    <property type="match status" value="1"/>
</dbReference>
<evidence type="ECO:0000256" key="1">
    <source>
        <dbReference type="ARBA" id="ARBA00000085"/>
    </source>
</evidence>
<dbReference type="CDD" id="cd00075">
    <property type="entry name" value="HATPase"/>
    <property type="match status" value="1"/>
</dbReference>
<dbReference type="Pfam" id="PF00072">
    <property type="entry name" value="Response_reg"/>
    <property type="match status" value="1"/>
</dbReference>
<dbReference type="SUPFAM" id="SSF52172">
    <property type="entry name" value="CheY-like"/>
    <property type="match status" value="1"/>
</dbReference>
<keyword evidence="8" id="KW-0418">Kinase</keyword>
<dbReference type="SUPFAM" id="SSF47384">
    <property type="entry name" value="Homodimeric domain of signal transducing histidine kinase"/>
    <property type="match status" value="1"/>
</dbReference>
<keyword evidence="3 4" id="KW-0597">Phosphoprotein</keyword>
<organism evidence="8 9">
    <name type="scientific">Pseudomonas typographi</name>
    <dbReference type="NCBI Taxonomy" id="2715964"/>
    <lineage>
        <taxon>Bacteria</taxon>
        <taxon>Pseudomonadati</taxon>
        <taxon>Pseudomonadota</taxon>
        <taxon>Gammaproteobacteria</taxon>
        <taxon>Pseudomonadales</taxon>
        <taxon>Pseudomonadaceae</taxon>
        <taxon>Pseudomonas</taxon>
    </lineage>
</organism>
<name>A0ABR7Z6X4_9PSED</name>
<evidence type="ECO:0000256" key="3">
    <source>
        <dbReference type="ARBA" id="ARBA00022553"/>
    </source>
</evidence>
<dbReference type="PROSITE" id="PS50109">
    <property type="entry name" value="HIS_KIN"/>
    <property type="match status" value="1"/>
</dbReference>
<comment type="caution">
    <text evidence="8">The sequence shown here is derived from an EMBL/GenBank/DDBJ whole genome shotgun (WGS) entry which is preliminary data.</text>
</comment>
<feature type="domain" description="Response regulatory" evidence="7">
    <location>
        <begin position="8"/>
        <end position="125"/>
    </location>
</feature>
<evidence type="ECO:0000256" key="5">
    <source>
        <dbReference type="SAM" id="Coils"/>
    </source>
</evidence>
<dbReference type="InterPro" id="IPR004358">
    <property type="entry name" value="Sig_transdc_His_kin-like_C"/>
</dbReference>
<dbReference type="RefSeq" id="WP_190424218.1">
    <property type="nucleotide sequence ID" value="NZ_JAAOCA010000031.1"/>
</dbReference>
<dbReference type="Gene3D" id="3.40.50.2300">
    <property type="match status" value="1"/>
</dbReference>
<dbReference type="PROSITE" id="PS50110">
    <property type="entry name" value="RESPONSE_REGULATORY"/>
    <property type="match status" value="1"/>
</dbReference>
<feature type="coiled-coil region" evidence="5">
    <location>
        <begin position="124"/>
        <end position="161"/>
    </location>
</feature>
<dbReference type="SMART" id="SM00448">
    <property type="entry name" value="REC"/>
    <property type="match status" value="1"/>
</dbReference>
<evidence type="ECO:0000313" key="8">
    <source>
        <dbReference type="EMBL" id="MBD1601197.1"/>
    </source>
</evidence>
<protein>
    <recommendedName>
        <fullName evidence="2">histidine kinase</fullName>
        <ecNumber evidence="2">2.7.13.3</ecNumber>
    </recommendedName>
</protein>
<dbReference type="Gene3D" id="1.10.287.130">
    <property type="match status" value="1"/>
</dbReference>
<evidence type="ECO:0000259" key="7">
    <source>
        <dbReference type="PROSITE" id="PS50110"/>
    </source>
</evidence>
<keyword evidence="8" id="KW-0808">Transferase</keyword>
<dbReference type="PRINTS" id="PR00344">
    <property type="entry name" value="BCTRLSENSOR"/>
</dbReference>
<dbReference type="InterPro" id="IPR001789">
    <property type="entry name" value="Sig_transdc_resp-reg_receiver"/>
</dbReference>
<dbReference type="InterPro" id="IPR003594">
    <property type="entry name" value="HATPase_dom"/>
</dbReference>
<evidence type="ECO:0000259" key="6">
    <source>
        <dbReference type="PROSITE" id="PS50109"/>
    </source>
</evidence>
<dbReference type="EMBL" id="JAAOCA010000031">
    <property type="protein sequence ID" value="MBD1601197.1"/>
    <property type="molecule type" value="Genomic_DNA"/>
</dbReference>
<accession>A0ABR7Z6X4</accession>
<keyword evidence="5" id="KW-0175">Coiled coil</keyword>
<dbReference type="CDD" id="cd00082">
    <property type="entry name" value="HisKA"/>
    <property type="match status" value="1"/>
</dbReference>
<dbReference type="PANTHER" id="PTHR43547">
    <property type="entry name" value="TWO-COMPONENT HISTIDINE KINASE"/>
    <property type="match status" value="1"/>
</dbReference>
<comment type="catalytic activity">
    <reaction evidence="1">
        <text>ATP + protein L-histidine = ADP + protein N-phospho-L-histidine.</text>
        <dbReference type="EC" id="2.7.13.3"/>
    </reaction>
</comment>
<dbReference type="Proteomes" id="UP000805841">
    <property type="component" value="Unassembled WGS sequence"/>
</dbReference>
<dbReference type="Pfam" id="PF02518">
    <property type="entry name" value="HATPase_c"/>
    <property type="match status" value="1"/>
</dbReference>
<dbReference type="InterPro" id="IPR003661">
    <property type="entry name" value="HisK_dim/P_dom"/>
</dbReference>
<dbReference type="EC" id="2.7.13.3" evidence="2"/>
<gene>
    <name evidence="8" type="ORF">HAQ05_21185</name>
</gene>
<reference evidence="8 9" key="1">
    <citation type="journal article" date="2020" name="Insects">
        <title>Bacteria Belonging to Pseudomonas typographi sp. nov. from the Bark Beetle Ips typographus Have Genomic Potential to Aid in the Host Ecology.</title>
        <authorList>
            <person name="Peral-Aranega E."/>
            <person name="Saati-Santamaria Z."/>
            <person name="Kolarik M."/>
            <person name="Rivas R."/>
            <person name="Garcia-Fraile P."/>
        </authorList>
    </citation>
    <scope>NUCLEOTIDE SEQUENCE [LARGE SCALE GENOMIC DNA]</scope>
    <source>
        <strain evidence="8 9">CA3A</strain>
    </source>
</reference>
<evidence type="ECO:0000313" key="9">
    <source>
        <dbReference type="Proteomes" id="UP000805841"/>
    </source>
</evidence>